<dbReference type="STRING" id="644548.SCNU_07648"/>
<dbReference type="InterPro" id="IPR002762">
    <property type="entry name" value="CbiX-like"/>
</dbReference>
<dbReference type="AlphaFoldDB" id="F1YI15"/>
<dbReference type="Pfam" id="PF01903">
    <property type="entry name" value="CbiX"/>
    <property type="match status" value="2"/>
</dbReference>
<evidence type="ECO:0000313" key="3">
    <source>
        <dbReference type="EMBL" id="EGD55569.1"/>
    </source>
</evidence>
<sequence length="244" mass="25934">MTVLLVAHGTRDSRGVESAYRLADAIGRRRSESVSVSFVDVVGPSPSEVLAELPDGPVTVLPAFLARGHHVRVDVARHVARVDRPVRIAAALGPSRMLALALMIRLAEAGTTRNEAVVLAAAGSSDPAAHRDVEDAARLLAARLGAPVRIAFASASPDGPYRSVPETVRLMRENAPHRRIAVASYLLADGLFQRRLDDSGADVVARPLGLAEPVIDLACARIAAAQPQPETRISDRRRRAGIPV</sequence>
<dbReference type="PANTHER" id="PTHR33542:SF5">
    <property type="entry name" value="FERROCHELATASE CHE1"/>
    <property type="match status" value="1"/>
</dbReference>
<gene>
    <name evidence="3" type="ORF">SCNU_07648</name>
</gene>
<evidence type="ECO:0000313" key="4">
    <source>
        <dbReference type="Proteomes" id="UP000035065"/>
    </source>
</evidence>
<dbReference type="SUPFAM" id="SSF53800">
    <property type="entry name" value="Chelatase"/>
    <property type="match status" value="1"/>
</dbReference>
<dbReference type="EMBL" id="AEUD01000005">
    <property type="protein sequence ID" value="EGD55569.1"/>
    <property type="molecule type" value="Genomic_DNA"/>
</dbReference>
<dbReference type="PANTHER" id="PTHR33542">
    <property type="entry name" value="SIROHYDROCHLORIN FERROCHELATASE, CHLOROPLASTIC"/>
    <property type="match status" value="1"/>
</dbReference>
<dbReference type="GO" id="GO:0016829">
    <property type="term" value="F:lyase activity"/>
    <property type="evidence" value="ECO:0007669"/>
    <property type="project" value="UniProtKB-KW"/>
</dbReference>
<organism evidence="3 4">
    <name type="scientific">Gordonia neofelifaecis NRRL B-59395</name>
    <dbReference type="NCBI Taxonomy" id="644548"/>
    <lineage>
        <taxon>Bacteria</taxon>
        <taxon>Bacillati</taxon>
        <taxon>Actinomycetota</taxon>
        <taxon>Actinomycetes</taxon>
        <taxon>Mycobacteriales</taxon>
        <taxon>Gordoniaceae</taxon>
        <taxon>Gordonia</taxon>
    </lineage>
</organism>
<keyword evidence="4" id="KW-1185">Reference proteome</keyword>
<keyword evidence="2" id="KW-0456">Lyase</keyword>
<dbReference type="eggNOG" id="COG2138">
    <property type="taxonomic scope" value="Bacteria"/>
</dbReference>
<name>F1YI15_9ACTN</name>
<dbReference type="Gene3D" id="3.40.50.1400">
    <property type="match status" value="2"/>
</dbReference>
<reference evidence="3 4" key="1">
    <citation type="journal article" date="2011" name="J. Bacteriol.">
        <title>Draft Genome Sequence of Gordonia neofelifaecis NRRL B-59395, a Cholesterol-Degrading Actinomycete.</title>
        <authorList>
            <person name="Ge F."/>
            <person name="Li W."/>
            <person name="Chen G."/>
            <person name="Liu Y."/>
            <person name="Zhang G."/>
            <person name="Yong B."/>
            <person name="Wang Q."/>
            <person name="Wang N."/>
            <person name="Huang Z."/>
            <person name="Li W."/>
            <person name="Wang J."/>
            <person name="Wu C."/>
            <person name="Xie Q."/>
            <person name="Liu G."/>
        </authorList>
    </citation>
    <scope>NUCLEOTIDE SEQUENCE [LARGE SCALE GENOMIC DNA]</scope>
    <source>
        <strain evidence="3 4">NRRL B-59395</strain>
    </source>
</reference>
<dbReference type="InterPro" id="IPR050963">
    <property type="entry name" value="Sirohydro_Cobaltochel/CbiX"/>
</dbReference>
<dbReference type="OrthoDB" id="7345302at2"/>
<accession>F1YI15</accession>
<dbReference type="Proteomes" id="UP000035065">
    <property type="component" value="Unassembled WGS sequence"/>
</dbReference>
<dbReference type="GO" id="GO:0046872">
    <property type="term" value="F:metal ion binding"/>
    <property type="evidence" value="ECO:0007669"/>
    <property type="project" value="UniProtKB-KW"/>
</dbReference>
<dbReference type="RefSeq" id="WP_009678768.1">
    <property type="nucleotide sequence ID" value="NZ_AEUD01000005.1"/>
</dbReference>
<keyword evidence="1" id="KW-0479">Metal-binding</keyword>
<protein>
    <submittedName>
        <fullName evidence="3">Cobalamin (Vitamin B12) biosynthesis CbiX protein</fullName>
    </submittedName>
</protein>
<evidence type="ECO:0000256" key="2">
    <source>
        <dbReference type="ARBA" id="ARBA00023239"/>
    </source>
</evidence>
<evidence type="ECO:0000256" key="1">
    <source>
        <dbReference type="ARBA" id="ARBA00022723"/>
    </source>
</evidence>
<proteinExistence type="predicted"/>
<comment type="caution">
    <text evidence="3">The sequence shown here is derived from an EMBL/GenBank/DDBJ whole genome shotgun (WGS) entry which is preliminary data.</text>
</comment>